<keyword evidence="4" id="KW-1185">Reference proteome</keyword>
<protein>
    <recommendedName>
        <fullName evidence="5">ABC transporter substrate-binding protein</fullName>
    </recommendedName>
</protein>
<keyword evidence="2" id="KW-0732">Signal</keyword>
<dbReference type="RefSeq" id="WP_301629104.1">
    <property type="nucleotide sequence ID" value="NZ_BORS01000012.1"/>
</dbReference>
<dbReference type="PANTHER" id="PTHR43649">
    <property type="entry name" value="ARABINOSE-BINDING PROTEIN-RELATED"/>
    <property type="match status" value="1"/>
</dbReference>
<evidence type="ECO:0000313" key="3">
    <source>
        <dbReference type="EMBL" id="GIO43787.1"/>
    </source>
</evidence>
<evidence type="ECO:0000256" key="2">
    <source>
        <dbReference type="SAM" id="SignalP"/>
    </source>
</evidence>
<gene>
    <name evidence="3" type="ORF">J41TS4_35450</name>
</gene>
<dbReference type="SUPFAM" id="SSF53850">
    <property type="entry name" value="Periplasmic binding protein-like II"/>
    <property type="match status" value="1"/>
</dbReference>
<sequence>MARKKWMTLSTLILAASMVLSACGGGNSSGNSSNNSAANNPSTGGNAAASQTEDKKPVSFTIGYATGDPATKKAIADTIQRFTEKNPHITIKDYSETSSASYLDWLKTKDAVGEFPDLVEMRDTEVFADAGKIVELPSDLVELFNDPPMVEGKVWNAPMQVNSPQGIIYSKKAYEEAGVTELPKTYDEFIEIQEKLKASGISPIVVGGKDIFHMGFWVNKFLVDQVYANDPDWNSKKTAQEVSFTDANVVQAMTDYKELFKNYVDKGWLSTGDNQTASFLVTGKAAQLYSGTWMFTQIAEADPNFEFGFYAIPDREGNVSVIGLPSPAGWSISTEASQDADKQEAIKEFIRFFFEPENYSLYLASINALPSTKESVTYESSEQMQVVLELMADPNVKKSLAINNWWGENQIPPQFRNWYYKLLQELVVKDGDVLDYMRQADTEYDNQVKVNAM</sequence>
<feature type="compositionally biased region" description="Low complexity" evidence="1">
    <location>
        <begin position="29"/>
        <end position="50"/>
    </location>
</feature>
<dbReference type="InterPro" id="IPR006059">
    <property type="entry name" value="SBP"/>
</dbReference>
<dbReference type="Gene3D" id="3.40.190.10">
    <property type="entry name" value="Periplasmic binding protein-like II"/>
    <property type="match status" value="2"/>
</dbReference>
<accession>A0A919Y366</accession>
<feature type="signal peptide" evidence="2">
    <location>
        <begin position="1"/>
        <end position="22"/>
    </location>
</feature>
<feature type="region of interest" description="Disordered" evidence="1">
    <location>
        <begin position="25"/>
        <end position="54"/>
    </location>
</feature>
<dbReference type="PROSITE" id="PS51257">
    <property type="entry name" value="PROKAR_LIPOPROTEIN"/>
    <property type="match status" value="1"/>
</dbReference>
<dbReference type="Proteomes" id="UP000678895">
    <property type="component" value="Unassembled WGS sequence"/>
</dbReference>
<evidence type="ECO:0008006" key="5">
    <source>
        <dbReference type="Google" id="ProtNLM"/>
    </source>
</evidence>
<comment type="caution">
    <text evidence="3">The sequence shown here is derived from an EMBL/GenBank/DDBJ whole genome shotgun (WGS) entry which is preliminary data.</text>
</comment>
<reference evidence="3" key="1">
    <citation type="submission" date="2021-03" db="EMBL/GenBank/DDBJ databases">
        <title>Antimicrobial resistance genes in bacteria isolated from Japanese honey, and their potential for conferring macrolide and lincosamide resistance in the American foulbrood pathogen Paenibacillus larvae.</title>
        <authorList>
            <person name="Okamoto M."/>
            <person name="Kumagai M."/>
            <person name="Kanamori H."/>
            <person name="Takamatsu D."/>
        </authorList>
    </citation>
    <scope>NUCLEOTIDE SEQUENCE</scope>
    <source>
        <strain evidence="3">J41TS4</strain>
    </source>
</reference>
<dbReference type="Pfam" id="PF01547">
    <property type="entry name" value="SBP_bac_1"/>
    <property type="match status" value="1"/>
</dbReference>
<dbReference type="InterPro" id="IPR050490">
    <property type="entry name" value="Bact_solute-bd_prot1"/>
</dbReference>
<evidence type="ECO:0000256" key="1">
    <source>
        <dbReference type="SAM" id="MobiDB-lite"/>
    </source>
</evidence>
<proteinExistence type="predicted"/>
<feature type="chain" id="PRO_5038582635" description="ABC transporter substrate-binding protein" evidence="2">
    <location>
        <begin position="23"/>
        <end position="453"/>
    </location>
</feature>
<dbReference type="AlphaFoldDB" id="A0A919Y366"/>
<evidence type="ECO:0000313" key="4">
    <source>
        <dbReference type="Proteomes" id="UP000678895"/>
    </source>
</evidence>
<name>A0A919Y366_9BACL</name>
<dbReference type="EMBL" id="BORS01000012">
    <property type="protein sequence ID" value="GIO43787.1"/>
    <property type="molecule type" value="Genomic_DNA"/>
</dbReference>
<organism evidence="3 4">
    <name type="scientific">Paenibacillus apis</name>
    <dbReference type="NCBI Taxonomy" id="1792174"/>
    <lineage>
        <taxon>Bacteria</taxon>
        <taxon>Bacillati</taxon>
        <taxon>Bacillota</taxon>
        <taxon>Bacilli</taxon>
        <taxon>Bacillales</taxon>
        <taxon>Paenibacillaceae</taxon>
        <taxon>Paenibacillus</taxon>
    </lineage>
</organism>